<proteinExistence type="predicted"/>
<organism evidence="1">
    <name type="scientific">Paramoeba aestuarina</name>
    <dbReference type="NCBI Taxonomy" id="180227"/>
    <lineage>
        <taxon>Eukaryota</taxon>
        <taxon>Amoebozoa</taxon>
        <taxon>Discosea</taxon>
        <taxon>Flabellinia</taxon>
        <taxon>Dactylopodida</taxon>
        <taxon>Paramoebidae</taxon>
        <taxon>Paramoeba</taxon>
    </lineage>
</organism>
<sequence length="125" mass="14101">MVMLCPHRTDQSRVATTVNKTFRCVDEQFVWHIEPVLAAECAGGSQSPEERICRNCRPHIASPVPERTIVGTKYDRGYYTSHQASACNESTDAFFEFFLRHIGSHAVARSHGIHGVEHEQVCRSD</sequence>
<accession>A0A7S4NX97</accession>
<gene>
    <name evidence="1" type="ORF">NAES01612_LOCUS15882</name>
</gene>
<name>A0A7S4NX97_9EUKA</name>
<protein>
    <submittedName>
        <fullName evidence="1">Uncharacterized protein</fullName>
    </submittedName>
</protein>
<reference evidence="1" key="1">
    <citation type="submission" date="2021-01" db="EMBL/GenBank/DDBJ databases">
        <authorList>
            <person name="Corre E."/>
            <person name="Pelletier E."/>
            <person name="Niang G."/>
            <person name="Scheremetjew M."/>
            <person name="Finn R."/>
            <person name="Kale V."/>
            <person name="Holt S."/>
            <person name="Cochrane G."/>
            <person name="Meng A."/>
            <person name="Brown T."/>
            <person name="Cohen L."/>
        </authorList>
    </citation>
    <scope>NUCLEOTIDE SEQUENCE</scope>
    <source>
        <strain evidence="1">SoJaBio B1-5/56/2</strain>
    </source>
</reference>
<dbReference type="AlphaFoldDB" id="A0A7S4NX97"/>
<dbReference type="EMBL" id="HBKR01024189">
    <property type="protein sequence ID" value="CAE2315709.1"/>
    <property type="molecule type" value="Transcribed_RNA"/>
</dbReference>
<evidence type="ECO:0000313" key="1">
    <source>
        <dbReference type="EMBL" id="CAE2315709.1"/>
    </source>
</evidence>